<dbReference type="PROSITE" id="PS51318">
    <property type="entry name" value="TAT"/>
    <property type="match status" value="1"/>
</dbReference>
<keyword evidence="4" id="KW-1185">Reference proteome</keyword>
<name>A0ABQ3XNH0_9ACTN</name>
<protein>
    <recommendedName>
        <fullName evidence="2">Ricin B lectin domain-containing protein</fullName>
    </recommendedName>
</protein>
<dbReference type="PROSITE" id="PS50231">
    <property type="entry name" value="RICIN_B_LECTIN"/>
    <property type="match status" value="1"/>
</dbReference>
<feature type="domain" description="Ricin B lectin" evidence="2">
    <location>
        <begin position="109"/>
        <end position="201"/>
    </location>
</feature>
<evidence type="ECO:0000256" key="1">
    <source>
        <dbReference type="SAM" id="SignalP"/>
    </source>
</evidence>
<gene>
    <name evidence="3" type="ORF">Aco03nite_084220</name>
</gene>
<reference evidence="3 4" key="1">
    <citation type="submission" date="2021-01" db="EMBL/GenBank/DDBJ databases">
        <title>Whole genome shotgun sequence of Actinoplanes couchii NBRC 106145.</title>
        <authorList>
            <person name="Komaki H."/>
            <person name="Tamura T."/>
        </authorList>
    </citation>
    <scope>NUCLEOTIDE SEQUENCE [LARGE SCALE GENOMIC DNA]</scope>
    <source>
        <strain evidence="3 4">NBRC 106145</strain>
    </source>
</reference>
<dbReference type="CDD" id="cd00161">
    <property type="entry name" value="beta-trefoil_Ricin-like"/>
    <property type="match status" value="1"/>
</dbReference>
<dbReference type="InterPro" id="IPR035992">
    <property type="entry name" value="Ricin_B-like_lectins"/>
</dbReference>
<accession>A0ABQ3XNH0</accession>
<dbReference type="EMBL" id="BOMG01000103">
    <property type="protein sequence ID" value="GID60018.1"/>
    <property type="molecule type" value="Genomic_DNA"/>
</dbReference>
<evidence type="ECO:0000313" key="3">
    <source>
        <dbReference type="EMBL" id="GID60018.1"/>
    </source>
</evidence>
<dbReference type="Proteomes" id="UP000612282">
    <property type="component" value="Unassembled WGS sequence"/>
</dbReference>
<feature type="chain" id="PRO_5047007588" description="Ricin B lectin domain-containing protein" evidence="1">
    <location>
        <begin position="31"/>
        <end position="217"/>
    </location>
</feature>
<sequence>MSNTRRRAIGAAVVSVLAVLAVGLSGPAQAAEPVTAPAATGAQPVVLPPGADPETYVTAAGETGALAARLGPFHLWNVNSGRCIAIQNASTAQNAFALQFTCDNTEPHNDDWYFDEVTAGGIYYHLVNRHSGKCLAVQNAGTADNARILQFTCDNTAPHNDDWYLTSPFVNSSEVHIVNRHSGRCLTVQNASLNNNAPILQFGCESNAPYNESWLLL</sequence>
<organism evidence="3 4">
    <name type="scientific">Actinoplanes couchii</name>
    <dbReference type="NCBI Taxonomy" id="403638"/>
    <lineage>
        <taxon>Bacteria</taxon>
        <taxon>Bacillati</taxon>
        <taxon>Actinomycetota</taxon>
        <taxon>Actinomycetes</taxon>
        <taxon>Micromonosporales</taxon>
        <taxon>Micromonosporaceae</taxon>
        <taxon>Actinoplanes</taxon>
    </lineage>
</organism>
<dbReference type="InterPro" id="IPR000772">
    <property type="entry name" value="Ricin_B_lectin"/>
</dbReference>
<dbReference type="RefSeq" id="WP_203806623.1">
    <property type="nucleotide sequence ID" value="NZ_BAAAQE010000046.1"/>
</dbReference>
<comment type="caution">
    <text evidence="3">The sequence shown here is derived from an EMBL/GenBank/DDBJ whole genome shotgun (WGS) entry which is preliminary data.</text>
</comment>
<dbReference type="Gene3D" id="2.80.10.50">
    <property type="match status" value="1"/>
</dbReference>
<keyword evidence="1" id="KW-0732">Signal</keyword>
<proteinExistence type="predicted"/>
<feature type="signal peptide" evidence="1">
    <location>
        <begin position="1"/>
        <end position="30"/>
    </location>
</feature>
<dbReference type="Pfam" id="PF14200">
    <property type="entry name" value="RicinB_lectin_2"/>
    <property type="match status" value="1"/>
</dbReference>
<evidence type="ECO:0000313" key="4">
    <source>
        <dbReference type="Proteomes" id="UP000612282"/>
    </source>
</evidence>
<evidence type="ECO:0000259" key="2">
    <source>
        <dbReference type="Pfam" id="PF14200"/>
    </source>
</evidence>
<dbReference type="InterPro" id="IPR006311">
    <property type="entry name" value="TAT_signal"/>
</dbReference>
<dbReference type="SUPFAM" id="SSF50370">
    <property type="entry name" value="Ricin B-like lectins"/>
    <property type="match status" value="1"/>
</dbReference>